<feature type="compositionally biased region" description="Basic and acidic residues" evidence="1">
    <location>
        <begin position="1258"/>
        <end position="1281"/>
    </location>
</feature>
<evidence type="ECO:0000256" key="1">
    <source>
        <dbReference type="SAM" id="MobiDB-lite"/>
    </source>
</evidence>
<keyword evidence="3" id="KW-1185">Reference proteome</keyword>
<protein>
    <submittedName>
        <fullName evidence="2">Uncharacterized protein</fullName>
    </submittedName>
</protein>
<feature type="region of interest" description="Disordered" evidence="1">
    <location>
        <begin position="237"/>
        <end position="261"/>
    </location>
</feature>
<name>A0A7D9JD81_PARCT</name>
<feature type="compositionally biased region" description="Polar residues" evidence="1">
    <location>
        <begin position="1669"/>
        <end position="1692"/>
    </location>
</feature>
<reference evidence="2" key="1">
    <citation type="submission" date="2020-04" db="EMBL/GenBank/DDBJ databases">
        <authorList>
            <person name="Alioto T."/>
            <person name="Alioto T."/>
            <person name="Gomez Garrido J."/>
        </authorList>
    </citation>
    <scope>NUCLEOTIDE SEQUENCE</scope>
    <source>
        <strain evidence="2">A484AB</strain>
    </source>
</reference>
<feature type="region of interest" description="Disordered" evidence="1">
    <location>
        <begin position="1603"/>
        <end position="1716"/>
    </location>
</feature>
<feature type="compositionally biased region" description="Low complexity" evidence="1">
    <location>
        <begin position="435"/>
        <end position="447"/>
    </location>
</feature>
<feature type="region of interest" description="Disordered" evidence="1">
    <location>
        <begin position="747"/>
        <end position="778"/>
    </location>
</feature>
<feature type="compositionally biased region" description="Polar residues" evidence="1">
    <location>
        <begin position="465"/>
        <end position="489"/>
    </location>
</feature>
<feature type="compositionally biased region" description="Polar residues" evidence="1">
    <location>
        <begin position="1083"/>
        <end position="1094"/>
    </location>
</feature>
<feature type="region of interest" description="Disordered" evidence="1">
    <location>
        <begin position="1526"/>
        <end position="1559"/>
    </location>
</feature>
<feature type="compositionally biased region" description="Acidic residues" evidence="1">
    <location>
        <begin position="450"/>
        <end position="461"/>
    </location>
</feature>
<feature type="region of interest" description="Disordered" evidence="1">
    <location>
        <begin position="310"/>
        <end position="345"/>
    </location>
</feature>
<feature type="region of interest" description="Disordered" evidence="1">
    <location>
        <begin position="1316"/>
        <end position="1335"/>
    </location>
</feature>
<organism evidence="2 3">
    <name type="scientific">Paramuricea clavata</name>
    <name type="common">Red gorgonian</name>
    <name type="synonym">Violescent sea-whip</name>
    <dbReference type="NCBI Taxonomy" id="317549"/>
    <lineage>
        <taxon>Eukaryota</taxon>
        <taxon>Metazoa</taxon>
        <taxon>Cnidaria</taxon>
        <taxon>Anthozoa</taxon>
        <taxon>Octocorallia</taxon>
        <taxon>Malacalcyonacea</taxon>
        <taxon>Plexauridae</taxon>
        <taxon>Paramuricea</taxon>
    </lineage>
</organism>
<feature type="compositionally biased region" description="Polar residues" evidence="1">
    <location>
        <begin position="506"/>
        <end position="524"/>
    </location>
</feature>
<sequence length="1756" mass="192077">MLSYLNLRNCDCFWNNISSRIDMYLDKVNEKFGLPVIEVLLRQGKQHRAKAKRRGVETSSAETRSKEIHAETVSSDCREGTSAPPTEDVNTDDGETASAVGRFDQPEIDEEHQHEITSQMHCQSKEDLLNSSIEDVCVHSDTESESRESNSTSQDILKTVNVRDGDKETDCSMLSEGDQVCLRTQTDAGKEMNNFTDDKTGSLIGNEECDRSMLGEGDEVCLRTQIDPCKEMNNFTGDKTGSLGGDEESDRSVLSEDEVSLRTQTDVGKEINNFTVDETGSLSGDAQCDRSVLSEDEKVCLRTQTDAGKEMNNFTDDENGSLSGVEETDCSMLSEDDESSQEDRHKFPVITDIPSTVYQANITSKSCESLILFDSDNTVDKAIDKEELEIDRSTTTNEQDNSTQSISKPSAVDNKARGNNHGHTMNQEAVKKDLSPSTESSEGPTSSDNTIDEAIDKEDLEIDRSSTNEQDNSTQSISKPLSVDNTARGNNHRHTLNQEAVKKGLSPSTESSEGPASIDANSTHTNETATKYIISSMDCQPITLFTTSNEDSDTNDEVNEVIIKKEMIEYLTGIVDQISDETEGTEDTVSLEAINNEVTAPITEEKVAKISRSASHKPDGLQTETIENIGSLDAINNNNDIGGMISKDAGAEYSTLANDHTSETNITSFDATNGNNEIGCFISKEAGEKDRILANDHISENEGTDSFGNCNDTSNSLDIIGNDNEMGRLISKEAGRDDTILANDHNASETECTEEEGAGRHPPRSIAQKNPLPSVTKVSDSKIDGILSEEVVPKLITNNQSCQTGITQIHTGVNNSLSHNKVDDTSFIGKDPINEGLITGQPDCPSIEIDENPLNHIDASIIGKNSIIKDILGSKKDPLAASDISTGIQTPCDKGNLMGKHTTCNTATIASQMHRPSPVNGICKMNIDKTQSKVIGIVNALRKIGNVNTRVRERSTSDLVNLGHNANNQSDTSILPKVLTTPLQNISDFPNPDNQTSSNDLVNPSKTNQAHQNNVPSSNNINYLMRTDNTETQIVATSSPLLKISDVRSLADNAISNDPSNDANIYHTVKKEPITKDRPSAELPSTNKQASSVRKSSSPPINNNIISKIESLVHKFGNLQSVTIYPDFHNDGKNNESNTSHCSGASNCLPLGNIRPSSITLHTSGAANSSEERGIVELNGQYIEIDNESYFIFVRLLPRNGQNETNHQSRTEFVCDTQTNLSMEIMNLAAKNACGSERGCINRPGSQINKKQSGCTVESRDGQRNGQARDQEHFKTASKSSKESIKVESTVCKASCSYPENTTQLGCVSNRCEHSTTNNRKTGGTNSFGNCHLNNPPSPKEELEGFLLSSVTHDHCYSVNDTTNSTSARKRSSSLTLSPQVSKKRNTSLSNQRFSSRLKTKEQRNAITHDHCYSVSDTTNLIFSRIRSSILSLSRQVSKNRKEALPERISVQRNTKELQNVGLLLNCSNREQLPTAMQNRPSDKRVFYENEGSNQANRNAHQPIPARLEIDEQLNLGLQQNSSNRINEQMASSPEEFSNSSPNDNILNEGNRTSEEDSCSSNCTIYEKDTACLNVSLIAQGNGNKDPHENITQPNNIVGVWKASDKKDDNGTPHSDSSFPQILTSTSSSLPQTSSCQSGESLGSPNSTSEDDRSVVRSPSIFEFLPRPSSESLTQDGDTCSSLEKNRWSSTDESSEESRKCFSAVDGTEASNSMQDSMGFTEKKYVRLDLDHSIRIIDEPTSCKDPSPIICNDQTK</sequence>
<proteinExistence type="predicted"/>
<feature type="compositionally biased region" description="Low complexity" evidence="1">
    <location>
        <begin position="1532"/>
        <end position="1543"/>
    </location>
</feature>
<feature type="region of interest" description="Disordered" evidence="1">
    <location>
        <begin position="390"/>
        <end position="524"/>
    </location>
</feature>
<gene>
    <name evidence="2" type="ORF">PACLA_8A006478</name>
</gene>
<feature type="region of interest" description="Disordered" evidence="1">
    <location>
        <begin position="983"/>
        <end position="1018"/>
    </location>
</feature>
<dbReference type="Proteomes" id="UP001152795">
    <property type="component" value="Unassembled WGS sequence"/>
</dbReference>
<accession>A0A7D9JD81</accession>
<evidence type="ECO:0000313" key="3">
    <source>
        <dbReference type="Proteomes" id="UP001152795"/>
    </source>
</evidence>
<feature type="region of interest" description="Disordered" evidence="1">
    <location>
        <begin position="1361"/>
        <end position="1402"/>
    </location>
</feature>
<feature type="compositionally biased region" description="Polar residues" evidence="1">
    <location>
        <begin position="1639"/>
        <end position="1648"/>
    </location>
</feature>
<feature type="region of interest" description="Disordered" evidence="1">
    <location>
        <begin position="1072"/>
        <end position="1100"/>
    </location>
</feature>
<feature type="region of interest" description="Disordered" evidence="1">
    <location>
        <begin position="1248"/>
        <end position="1281"/>
    </location>
</feature>
<feature type="compositionally biased region" description="Polar residues" evidence="1">
    <location>
        <begin position="767"/>
        <end position="778"/>
    </location>
</feature>
<feature type="compositionally biased region" description="Polar residues" evidence="1">
    <location>
        <begin position="1361"/>
        <end position="1397"/>
    </location>
</feature>
<feature type="compositionally biased region" description="Low complexity" evidence="1">
    <location>
        <begin position="1620"/>
        <end position="1638"/>
    </location>
</feature>
<feature type="non-terminal residue" evidence="2">
    <location>
        <position position="1756"/>
    </location>
</feature>
<feature type="compositionally biased region" description="Acidic residues" evidence="1">
    <location>
        <begin position="326"/>
        <end position="340"/>
    </location>
</feature>
<dbReference type="EMBL" id="CACRXK020014572">
    <property type="protein sequence ID" value="CAB4027051.1"/>
    <property type="molecule type" value="Genomic_DNA"/>
</dbReference>
<feature type="compositionally biased region" description="Polar residues" evidence="1">
    <location>
        <begin position="393"/>
        <end position="408"/>
    </location>
</feature>
<comment type="caution">
    <text evidence="2">The sequence shown here is derived from an EMBL/GenBank/DDBJ whole genome shotgun (WGS) entry which is preliminary data.</text>
</comment>
<feature type="region of interest" description="Disordered" evidence="1">
    <location>
        <begin position="50"/>
        <end position="97"/>
    </location>
</feature>
<evidence type="ECO:0000313" key="2">
    <source>
        <dbReference type="EMBL" id="CAB4027051.1"/>
    </source>
</evidence>